<dbReference type="PANTHER" id="PTHR12616">
    <property type="entry name" value="VACUOLAR PROTEIN SORTING VPS41"/>
    <property type="match status" value="1"/>
</dbReference>
<sequence>HVPAFNIESAAGGESQNIEAVVEDSSLHPQGFVLSSPEGSVAPSAAIQPSRTPSTAPERLSRSFRPFDRRFTSRLSTSSSSGNSHSRPSSPAFLSGHNRNVSMTSQFMFEQLENESQSPPWEVVRWTKLKKISNQAFSETGRRNFGSPTFIAVASSIFVGTSKGLILMFDYSQNLKTIIGSGTKAVECGPITSIAISADHSTIAGGHTDGSIFTWETSTPTRPFLSIPPLNVPVRAERHGDGHVPGVSVLHIGFLGTRRTALVSADDRGMAFSHLASRGTGALGRTVKTTRILGRYPDAPLANSSKPLKPSTVLAFAPLPLGNAERATDTMGLTAMLTPYLLVIVSTTPIAQTQHKAARPRDIQPHSTMCGCLAWFPAGKLKAPDTATRSDISKAKLVYCWSNILTVLDIDEIPADNPSKPSSLVFCARNRWRCEEPIVAVQWLSRSVITVLTITQRLIVIEDRSMRVTDAFDLIHKYIYHADLFSKQLHRLVEDPDDEETSDGNSMHGVVADAFYMSLKSFKGRFFLLSFNELSIGALSNWHDRLFALMTNGDYVASIKLAVSYYVGESDKLTVGLPEDAEIRHSMMSPKLYDLMTETLEHIAVQRHKNPDSVPVTVLKDFVASLFSVCEILQDTDFLFDTIYEWYDEHQHGELFLETLESYITEGIITAVPPVVMKALVNHYVSKGLEVRLEEMICHVNTSTLDLDQITSLCKEHGLYDALIYVWNKGLNDYITPLIDLLALLIKPESGKGSSVVHEGLYGINAVKMFPYLSFVLTGRLYRTGELLDEDTAARAKSELYWFLFSGNTIEWPRGSGKRFITCPGQELEPSFPYLRLIIQYDAPSFLSALNEAFEDSFLNESPDKQIGASMRGDLPEEQVFGRTVDRQYIVSILLELISPPEVPPSDTIYLDMFIARNLPKFPQYLIFPGSTLTAVLVNLCRFPSPDLTEDAQLSVEYLLSVYQPPDMDSVLPLFREAGFYRILKRIYKANKQFGLLVDICFEDAHDQHAVFTCISEALRSRASLNAKQVQDIFNAVRNHAKSLVQLDAVCTAQTLAEESITLHKDVLHAVEDLPTLQYAYLQALLEPSATQPVKLHSELANDQDITELYIRLMCSYDPRHVSDYISILQTSDLHLDTLLETMEETGVIEAAVILMAHNGQFKNAMDRLIKHMSTLQVAIGALLAEGDNSATHQQTSIEEILQSLKNFTQVGIWLCNLQQKACPPTIGRSALGHRQQSMLQDEKLNQAEESWLSLIEASVKITKSITFDITECSASSINLDKEKLLTQTRALVQQVFTALLSTSADVSGNAPQRLPAEGNAIFLKILRVFLSNAAKSSPNLTDLQTVLASIFSAYAYEESILKLSSRLLSESLFVRISESYQLRQRGWRPRSSACEACGKRLWGPGIFGDIYSAWEEKQARDKKRQRQSRAKALGLPEPQSKGKSHVKSDSAEDCSSDEIWPSAPTNDDILKEAEVINSQAIDISDGMQQATQSKAQRQPLDDKIFDNVVLFSCRHIFHHTCLERIQDTQRHRNIKSHGTGTMNDGFMCPLHI</sequence>
<organism evidence="5 6">
    <name type="scientific">Thielaviopsis punctulata</name>
    <dbReference type="NCBI Taxonomy" id="72032"/>
    <lineage>
        <taxon>Eukaryota</taxon>
        <taxon>Fungi</taxon>
        <taxon>Dikarya</taxon>
        <taxon>Ascomycota</taxon>
        <taxon>Pezizomycotina</taxon>
        <taxon>Sordariomycetes</taxon>
        <taxon>Hypocreomycetidae</taxon>
        <taxon>Microascales</taxon>
        <taxon>Ceratocystidaceae</taxon>
        <taxon>Thielaviopsis</taxon>
    </lineage>
</organism>
<evidence type="ECO:0000313" key="6">
    <source>
        <dbReference type="Proteomes" id="UP000033483"/>
    </source>
</evidence>
<name>A0A0F4ZDH3_9PEZI</name>
<feature type="domain" description="VPS8-like TPR-like repeats" evidence="4">
    <location>
        <begin position="1195"/>
        <end position="1384"/>
    </location>
</feature>
<protein>
    <submittedName>
        <fullName evidence="5">Uncharacterized protein</fullName>
    </submittedName>
</protein>
<evidence type="ECO:0000256" key="2">
    <source>
        <dbReference type="SAM" id="MobiDB-lite"/>
    </source>
</evidence>
<gene>
    <name evidence="5" type="ORF">TD95_004071</name>
</gene>
<evidence type="ECO:0000259" key="4">
    <source>
        <dbReference type="Pfam" id="PF25066"/>
    </source>
</evidence>
<comment type="caution">
    <text evidence="5">The sequence shown here is derived from an EMBL/GenBank/DDBJ whole genome shotgun (WGS) entry which is preliminary data.</text>
</comment>
<keyword evidence="6" id="KW-1185">Reference proteome</keyword>
<dbReference type="GO" id="GO:0006623">
    <property type="term" value="P:protein targeting to vacuole"/>
    <property type="evidence" value="ECO:0007669"/>
    <property type="project" value="InterPro"/>
</dbReference>
<feature type="domain" description="Vacuolar protein sorting-associated protein 8 central" evidence="3">
    <location>
        <begin position="655"/>
        <end position="854"/>
    </location>
</feature>
<evidence type="ECO:0000259" key="3">
    <source>
        <dbReference type="Pfam" id="PF12816"/>
    </source>
</evidence>
<dbReference type="InterPro" id="IPR045111">
    <property type="entry name" value="Vps41/Vps8"/>
</dbReference>
<dbReference type="GO" id="GO:0030897">
    <property type="term" value="C:HOPS complex"/>
    <property type="evidence" value="ECO:0007669"/>
    <property type="project" value="TreeGrafter"/>
</dbReference>
<dbReference type="Pfam" id="PF12816">
    <property type="entry name" value="TPR_Vps8"/>
    <property type="match status" value="1"/>
</dbReference>
<dbReference type="Gene3D" id="2.130.10.10">
    <property type="entry name" value="YVTN repeat-like/Quinoprotein amine dehydrogenase"/>
    <property type="match status" value="1"/>
</dbReference>
<dbReference type="InterPro" id="IPR025941">
    <property type="entry name" value="Vps8_central_dom"/>
</dbReference>
<dbReference type="OrthoDB" id="289913at2759"/>
<feature type="non-terminal residue" evidence="5">
    <location>
        <position position="1"/>
    </location>
</feature>
<comment type="similarity">
    <text evidence="1">Belongs to the VPS8 family.</text>
</comment>
<dbReference type="SUPFAM" id="SSF50978">
    <property type="entry name" value="WD40 repeat-like"/>
    <property type="match status" value="1"/>
</dbReference>
<reference evidence="5 6" key="1">
    <citation type="submission" date="2015-03" db="EMBL/GenBank/DDBJ databases">
        <authorList>
            <person name="Radwan O."/>
            <person name="Al-Naeli F.A."/>
            <person name="Rendon G.A."/>
            <person name="Fields C."/>
        </authorList>
    </citation>
    <scope>NUCLEOTIDE SEQUENCE [LARGE SCALE GENOMIC DNA]</scope>
    <source>
        <strain evidence="5">CR-DP1</strain>
    </source>
</reference>
<evidence type="ECO:0000313" key="5">
    <source>
        <dbReference type="EMBL" id="KKA28181.1"/>
    </source>
</evidence>
<feature type="compositionally biased region" description="Basic and acidic residues" evidence="2">
    <location>
        <begin position="59"/>
        <end position="71"/>
    </location>
</feature>
<dbReference type="GO" id="GO:0034058">
    <property type="term" value="P:endosomal vesicle fusion"/>
    <property type="evidence" value="ECO:0007669"/>
    <property type="project" value="TreeGrafter"/>
</dbReference>
<dbReference type="InterPro" id="IPR059070">
    <property type="entry name" value="TPR_VPS8_2"/>
</dbReference>
<feature type="compositionally biased region" description="Basic residues" evidence="2">
    <location>
        <begin position="1421"/>
        <end position="1430"/>
    </location>
</feature>
<dbReference type="InterPro" id="IPR036322">
    <property type="entry name" value="WD40_repeat_dom_sf"/>
</dbReference>
<dbReference type="Pfam" id="PF25066">
    <property type="entry name" value="TPR_VPS8_2"/>
    <property type="match status" value="1"/>
</dbReference>
<feature type="compositionally biased region" description="Low complexity" evidence="2">
    <location>
        <begin position="73"/>
        <end position="90"/>
    </location>
</feature>
<evidence type="ECO:0000256" key="1">
    <source>
        <dbReference type="ARBA" id="ARBA00009422"/>
    </source>
</evidence>
<dbReference type="EMBL" id="LAEV01001408">
    <property type="protein sequence ID" value="KKA28181.1"/>
    <property type="molecule type" value="Genomic_DNA"/>
</dbReference>
<proteinExistence type="inferred from homology"/>
<dbReference type="GO" id="GO:0005770">
    <property type="term" value="C:late endosome"/>
    <property type="evidence" value="ECO:0007669"/>
    <property type="project" value="TreeGrafter"/>
</dbReference>
<dbReference type="Proteomes" id="UP000033483">
    <property type="component" value="Unassembled WGS sequence"/>
</dbReference>
<accession>A0A0F4ZDH3</accession>
<dbReference type="InterPro" id="IPR015943">
    <property type="entry name" value="WD40/YVTN_repeat-like_dom_sf"/>
</dbReference>
<dbReference type="Pfam" id="PF23410">
    <property type="entry name" value="Beta-prop_VPS8"/>
    <property type="match status" value="1"/>
</dbReference>
<feature type="non-terminal residue" evidence="5">
    <location>
        <position position="1553"/>
    </location>
</feature>
<dbReference type="PANTHER" id="PTHR12616:SF8">
    <property type="entry name" value="VACUOLAR PROTEIN SORTING-ASSOCIATED PROTEIN 8 HOMOLOG"/>
    <property type="match status" value="1"/>
</dbReference>
<feature type="region of interest" description="Disordered" evidence="2">
    <location>
        <begin position="30"/>
        <end position="97"/>
    </location>
</feature>
<feature type="region of interest" description="Disordered" evidence="2">
    <location>
        <begin position="1419"/>
        <end position="1465"/>
    </location>
</feature>